<feature type="transmembrane region" description="Helical" evidence="6">
    <location>
        <begin position="135"/>
        <end position="155"/>
    </location>
</feature>
<dbReference type="Pfam" id="PF01554">
    <property type="entry name" value="MatE"/>
    <property type="match status" value="2"/>
</dbReference>
<feature type="transmembrane region" description="Helical" evidence="6">
    <location>
        <begin position="59"/>
        <end position="82"/>
    </location>
</feature>
<dbReference type="PANTHER" id="PTHR43298">
    <property type="entry name" value="MULTIDRUG RESISTANCE PROTEIN NORM-RELATED"/>
    <property type="match status" value="1"/>
</dbReference>
<name>A0A9D1WIN1_9FIRM</name>
<evidence type="ECO:0000256" key="4">
    <source>
        <dbReference type="ARBA" id="ARBA00022448"/>
    </source>
</evidence>
<evidence type="ECO:0000256" key="1">
    <source>
        <dbReference type="ARBA" id="ARBA00003408"/>
    </source>
</evidence>
<comment type="similarity">
    <text evidence="2">Belongs to the multi antimicrobial extrusion (MATE) (TC 2.A.66.1) family.</text>
</comment>
<keyword evidence="6" id="KW-0472">Membrane</keyword>
<sequence>MTKNMDMLHGPLMKKIFWFALPIAGSSILQQLFNAADVAVAGRFAESGALAAVGSNSVLVSFYINLFAGLSVGVNVVVSHFLGQQKRKEVGTVIHTAVLFSLFCGPILMAAGLLFSRQLLTVIGTPADVLERAILYFRIYCLGVPFISLYNFCAVILRSTGDTRRPLYCLAVSVVLNIILNLLLVIGFHLGVAGVAIATSLSNMAGSVMILWILSREKEDIRLELKKLRIHMPTLIRMLRIGVPAALQSVVFSLSNICLQTAVNGFGSSAVAGMTAAVNFEHFGYYIITAFGQAAVTFVGQNYGAGQYKRCRKALRLCMLEGIAGAAVLTAVILIGRDTLIQIYTTDPEEIQYAMVRLFYGMPFLFLAGMYEITGSSLRGMAVP</sequence>
<dbReference type="Proteomes" id="UP000886817">
    <property type="component" value="Unassembled WGS sequence"/>
</dbReference>
<keyword evidence="6" id="KW-1133">Transmembrane helix</keyword>
<dbReference type="GO" id="GO:0042910">
    <property type="term" value="F:xenobiotic transmembrane transporter activity"/>
    <property type="evidence" value="ECO:0007669"/>
    <property type="project" value="InterPro"/>
</dbReference>
<dbReference type="CDD" id="cd13138">
    <property type="entry name" value="MATE_yoeA_like"/>
    <property type="match status" value="1"/>
</dbReference>
<feature type="transmembrane region" description="Helical" evidence="6">
    <location>
        <begin position="94"/>
        <end position="115"/>
    </location>
</feature>
<accession>A0A9D1WIN1</accession>
<evidence type="ECO:0000313" key="8">
    <source>
        <dbReference type="Proteomes" id="UP000886817"/>
    </source>
</evidence>
<dbReference type="PANTHER" id="PTHR43298:SF2">
    <property type="entry name" value="FMN_FAD EXPORTER YEEO-RELATED"/>
    <property type="match status" value="1"/>
</dbReference>
<feature type="transmembrane region" description="Helical" evidence="6">
    <location>
        <begin position="317"/>
        <end position="336"/>
    </location>
</feature>
<dbReference type="InterPro" id="IPR002528">
    <property type="entry name" value="MATE_fam"/>
</dbReference>
<dbReference type="GO" id="GO:0015297">
    <property type="term" value="F:antiporter activity"/>
    <property type="evidence" value="ECO:0007669"/>
    <property type="project" value="InterPro"/>
</dbReference>
<evidence type="ECO:0000256" key="6">
    <source>
        <dbReference type="SAM" id="Phobius"/>
    </source>
</evidence>
<feature type="transmembrane region" description="Helical" evidence="6">
    <location>
        <begin position="283"/>
        <end position="305"/>
    </location>
</feature>
<dbReference type="NCBIfam" id="TIGR00797">
    <property type="entry name" value="matE"/>
    <property type="match status" value="1"/>
</dbReference>
<comment type="caution">
    <text evidence="7">The sequence shown here is derived from an EMBL/GenBank/DDBJ whole genome shotgun (WGS) entry which is preliminary data.</text>
</comment>
<organism evidence="7 8">
    <name type="scientific">Candidatus Blautia gallistercoris</name>
    <dbReference type="NCBI Taxonomy" id="2838490"/>
    <lineage>
        <taxon>Bacteria</taxon>
        <taxon>Bacillati</taxon>
        <taxon>Bacillota</taxon>
        <taxon>Clostridia</taxon>
        <taxon>Lachnospirales</taxon>
        <taxon>Lachnospiraceae</taxon>
        <taxon>Blautia</taxon>
    </lineage>
</organism>
<reference evidence="7" key="2">
    <citation type="submission" date="2021-04" db="EMBL/GenBank/DDBJ databases">
        <authorList>
            <person name="Gilroy R."/>
        </authorList>
    </citation>
    <scope>NUCLEOTIDE SEQUENCE</scope>
    <source>
        <strain evidence="7">ChiSjej1B19-8411</strain>
    </source>
</reference>
<evidence type="ECO:0000256" key="2">
    <source>
        <dbReference type="ARBA" id="ARBA00010199"/>
    </source>
</evidence>
<feature type="transmembrane region" description="Helical" evidence="6">
    <location>
        <begin position="351"/>
        <end position="371"/>
    </location>
</feature>
<keyword evidence="6" id="KW-0812">Transmembrane</keyword>
<reference evidence="7" key="1">
    <citation type="journal article" date="2021" name="PeerJ">
        <title>Extensive microbial diversity within the chicken gut microbiome revealed by metagenomics and culture.</title>
        <authorList>
            <person name="Gilroy R."/>
            <person name="Ravi A."/>
            <person name="Getino M."/>
            <person name="Pursley I."/>
            <person name="Horton D.L."/>
            <person name="Alikhan N.F."/>
            <person name="Baker D."/>
            <person name="Gharbi K."/>
            <person name="Hall N."/>
            <person name="Watson M."/>
            <person name="Adriaenssens E.M."/>
            <person name="Foster-Nyarko E."/>
            <person name="Jarju S."/>
            <person name="Secka A."/>
            <person name="Antonio M."/>
            <person name="Oren A."/>
            <person name="Chaudhuri R.R."/>
            <person name="La Ragione R."/>
            <person name="Hildebrand F."/>
            <person name="Pallen M.J."/>
        </authorList>
    </citation>
    <scope>NUCLEOTIDE SEQUENCE</scope>
    <source>
        <strain evidence="7">ChiSjej1B19-8411</strain>
    </source>
</reference>
<dbReference type="InterPro" id="IPR050222">
    <property type="entry name" value="MATE_MdtK"/>
</dbReference>
<dbReference type="AlphaFoldDB" id="A0A9D1WIN1"/>
<feature type="transmembrane region" description="Helical" evidence="6">
    <location>
        <begin position="235"/>
        <end position="263"/>
    </location>
</feature>
<dbReference type="GO" id="GO:0005886">
    <property type="term" value="C:plasma membrane"/>
    <property type="evidence" value="ECO:0007669"/>
    <property type="project" value="TreeGrafter"/>
</dbReference>
<feature type="transmembrane region" description="Helical" evidence="6">
    <location>
        <begin position="192"/>
        <end position="214"/>
    </location>
</feature>
<feature type="transmembrane region" description="Helical" evidence="6">
    <location>
        <begin position="167"/>
        <end position="186"/>
    </location>
</feature>
<protein>
    <recommendedName>
        <fullName evidence="3">Probable multidrug resistance protein NorM</fullName>
    </recommendedName>
    <alternativeName>
        <fullName evidence="5">Multidrug-efflux transporter</fullName>
    </alternativeName>
</protein>
<comment type="function">
    <text evidence="1">Multidrug efflux pump.</text>
</comment>
<dbReference type="EMBL" id="DXEX01000201">
    <property type="protein sequence ID" value="HIX59909.1"/>
    <property type="molecule type" value="Genomic_DNA"/>
</dbReference>
<evidence type="ECO:0000313" key="7">
    <source>
        <dbReference type="EMBL" id="HIX59909.1"/>
    </source>
</evidence>
<proteinExistence type="inferred from homology"/>
<evidence type="ECO:0000256" key="3">
    <source>
        <dbReference type="ARBA" id="ARBA00020268"/>
    </source>
</evidence>
<keyword evidence="4" id="KW-0813">Transport</keyword>
<evidence type="ECO:0000256" key="5">
    <source>
        <dbReference type="ARBA" id="ARBA00031636"/>
    </source>
</evidence>
<gene>
    <name evidence="7" type="ORF">IAA45_09385</name>
</gene>